<proteinExistence type="predicted"/>
<dbReference type="PROSITE" id="PS51257">
    <property type="entry name" value="PROKAR_LIPOPROTEIN"/>
    <property type="match status" value="1"/>
</dbReference>
<keyword evidence="1" id="KW-1133">Transmembrane helix</keyword>
<gene>
    <name evidence="2" type="ORF">HPB51_009925</name>
</gene>
<keyword evidence="1" id="KW-0812">Transmembrane</keyword>
<evidence type="ECO:0000313" key="3">
    <source>
        <dbReference type="Proteomes" id="UP000821866"/>
    </source>
</evidence>
<keyword evidence="3" id="KW-1185">Reference proteome</keyword>
<dbReference type="AlphaFoldDB" id="A0A9J6ESW8"/>
<sequence>MQTKGEKEIQRRLRPRAGISGAVLASCDAVATCVDAHKNFSDKGLLVRTGSVPRSSPPFYSRCSRPPPLASSGATVATAVVLVPSVVVLATLAATALVSEALLLLLQLLSQPLQLFQCAARPMATVREAPPFFPGARLVVSPAVASVYSLGPASATVEDSVSVVSEAVLDTASPLLVPPSPLLVPPSL</sequence>
<comment type="caution">
    <text evidence="2">The sequence shown here is derived from an EMBL/GenBank/DDBJ whole genome shotgun (WGS) entry which is preliminary data.</text>
</comment>
<name>A0A9J6ESW8_RHIMP</name>
<keyword evidence="1" id="KW-0472">Membrane</keyword>
<reference evidence="2" key="2">
    <citation type="submission" date="2021-09" db="EMBL/GenBank/DDBJ databases">
        <authorList>
            <person name="Jia N."/>
            <person name="Wang J."/>
            <person name="Shi W."/>
            <person name="Du L."/>
            <person name="Sun Y."/>
            <person name="Zhan W."/>
            <person name="Jiang J."/>
            <person name="Wang Q."/>
            <person name="Zhang B."/>
            <person name="Ji P."/>
            <person name="Sakyi L.B."/>
            <person name="Cui X."/>
            <person name="Yuan T."/>
            <person name="Jiang B."/>
            <person name="Yang W."/>
            <person name="Lam T.T.-Y."/>
            <person name="Chang Q."/>
            <person name="Ding S."/>
            <person name="Wang X."/>
            <person name="Zhu J."/>
            <person name="Ruan X."/>
            <person name="Zhao L."/>
            <person name="Wei J."/>
            <person name="Que T."/>
            <person name="Du C."/>
            <person name="Cheng J."/>
            <person name="Dai P."/>
            <person name="Han X."/>
            <person name="Huang E."/>
            <person name="Gao Y."/>
            <person name="Liu J."/>
            <person name="Shao H."/>
            <person name="Ye R."/>
            <person name="Li L."/>
            <person name="Wei W."/>
            <person name="Wang X."/>
            <person name="Wang C."/>
            <person name="Huo Q."/>
            <person name="Li W."/>
            <person name="Guo W."/>
            <person name="Chen H."/>
            <person name="Chen S."/>
            <person name="Zhou L."/>
            <person name="Zhou L."/>
            <person name="Ni X."/>
            <person name="Tian J."/>
            <person name="Zhou Y."/>
            <person name="Sheng Y."/>
            <person name="Liu T."/>
            <person name="Pan Y."/>
            <person name="Xia L."/>
            <person name="Li J."/>
            <person name="Zhao F."/>
            <person name="Cao W."/>
        </authorList>
    </citation>
    <scope>NUCLEOTIDE SEQUENCE</scope>
    <source>
        <strain evidence="2">Rmic-2018</strain>
        <tissue evidence="2">Larvae</tissue>
    </source>
</reference>
<reference evidence="2" key="1">
    <citation type="journal article" date="2020" name="Cell">
        <title>Large-Scale Comparative Analyses of Tick Genomes Elucidate Their Genetic Diversity and Vector Capacities.</title>
        <authorList>
            <consortium name="Tick Genome and Microbiome Consortium (TIGMIC)"/>
            <person name="Jia N."/>
            <person name="Wang J."/>
            <person name="Shi W."/>
            <person name="Du L."/>
            <person name="Sun Y."/>
            <person name="Zhan W."/>
            <person name="Jiang J.F."/>
            <person name="Wang Q."/>
            <person name="Zhang B."/>
            <person name="Ji P."/>
            <person name="Bell-Sakyi L."/>
            <person name="Cui X.M."/>
            <person name="Yuan T.T."/>
            <person name="Jiang B.G."/>
            <person name="Yang W.F."/>
            <person name="Lam T.T."/>
            <person name="Chang Q.C."/>
            <person name="Ding S.J."/>
            <person name="Wang X.J."/>
            <person name="Zhu J.G."/>
            <person name="Ruan X.D."/>
            <person name="Zhao L."/>
            <person name="Wei J.T."/>
            <person name="Ye R.Z."/>
            <person name="Que T.C."/>
            <person name="Du C.H."/>
            <person name="Zhou Y.H."/>
            <person name="Cheng J.X."/>
            <person name="Dai P.F."/>
            <person name="Guo W.B."/>
            <person name="Han X.H."/>
            <person name="Huang E.J."/>
            <person name="Li L.F."/>
            <person name="Wei W."/>
            <person name="Gao Y.C."/>
            <person name="Liu J.Z."/>
            <person name="Shao H.Z."/>
            <person name="Wang X."/>
            <person name="Wang C.C."/>
            <person name="Yang T.C."/>
            <person name="Huo Q.B."/>
            <person name="Li W."/>
            <person name="Chen H.Y."/>
            <person name="Chen S.E."/>
            <person name="Zhou L.G."/>
            <person name="Ni X.B."/>
            <person name="Tian J.H."/>
            <person name="Sheng Y."/>
            <person name="Liu T."/>
            <person name="Pan Y.S."/>
            <person name="Xia L.Y."/>
            <person name="Li J."/>
            <person name="Zhao F."/>
            <person name="Cao W.C."/>
        </authorList>
    </citation>
    <scope>NUCLEOTIDE SEQUENCE</scope>
    <source>
        <strain evidence="2">Rmic-2018</strain>
    </source>
</reference>
<organism evidence="2 3">
    <name type="scientific">Rhipicephalus microplus</name>
    <name type="common">Cattle tick</name>
    <name type="synonym">Boophilus microplus</name>
    <dbReference type="NCBI Taxonomy" id="6941"/>
    <lineage>
        <taxon>Eukaryota</taxon>
        <taxon>Metazoa</taxon>
        <taxon>Ecdysozoa</taxon>
        <taxon>Arthropoda</taxon>
        <taxon>Chelicerata</taxon>
        <taxon>Arachnida</taxon>
        <taxon>Acari</taxon>
        <taxon>Parasitiformes</taxon>
        <taxon>Ixodida</taxon>
        <taxon>Ixodoidea</taxon>
        <taxon>Ixodidae</taxon>
        <taxon>Rhipicephalinae</taxon>
        <taxon>Rhipicephalus</taxon>
        <taxon>Boophilus</taxon>
    </lineage>
</organism>
<evidence type="ECO:0000256" key="1">
    <source>
        <dbReference type="SAM" id="Phobius"/>
    </source>
</evidence>
<accession>A0A9J6ESW8</accession>
<protein>
    <submittedName>
        <fullName evidence="2">Uncharacterized protein</fullName>
    </submittedName>
</protein>
<dbReference type="Proteomes" id="UP000821866">
    <property type="component" value="Chromosome 10"/>
</dbReference>
<evidence type="ECO:0000313" key="2">
    <source>
        <dbReference type="EMBL" id="KAH8037370.1"/>
    </source>
</evidence>
<dbReference type="EMBL" id="JABSTU010000002">
    <property type="protein sequence ID" value="KAH8037370.1"/>
    <property type="molecule type" value="Genomic_DNA"/>
</dbReference>
<feature type="transmembrane region" description="Helical" evidence="1">
    <location>
        <begin position="76"/>
        <end position="106"/>
    </location>
</feature>